<reference evidence="3 4" key="1">
    <citation type="submission" date="2020-08" db="EMBL/GenBank/DDBJ databases">
        <title>Fungal Genomes of the International Space Station.</title>
        <authorList>
            <person name="Seuylemezian A."/>
            <person name="Singh N.K."/>
            <person name="Wood J."/>
            <person name="Venkateswaran K."/>
        </authorList>
    </citation>
    <scope>NUCLEOTIDE SEQUENCE [LARGE SCALE GENOMIC DNA]</scope>
    <source>
        <strain evidence="3 4">S/N-304-OC-R4</strain>
    </source>
</reference>
<organism evidence="3 4">
    <name type="scientific">Paenibacillus cucumis</name>
    <name type="common">ex Kampfer et al. 2016</name>
    <dbReference type="NCBI Taxonomy" id="1776858"/>
    <lineage>
        <taxon>Bacteria</taxon>
        <taxon>Bacillati</taxon>
        <taxon>Bacillota</taxon>
        <taxon>Bacilli</taxon>
        <taxon>Bacillales</taxon>
        <taxon>Paenibacillaceae</taxon>
        <taxon>Paenibacillus</taxon>
    </lineage>
</organism>
<gene>
    <name evidence="3" type="ORF">H7T88_17475</name>
</gene>
<evidence type="ECO:0000313" key="4">
    <source>
        <dbReference type="Proteomes" id="UP000706031"/>
    </source>
</evidence>
<evidence type="ECO:0000259" key="2">
    <source>
        <dbReference type="PROSITE" id="PS50966"/>
    </source>
</evidence>
<dbReference type="InterPro" id="IPR007527">
    <property type="entry name" value="Znf_SWIM"/>
</dbReference>
<keyword evidence="1" id="KW-0863">Zinc-finger</keyword>
<keyword evidence="4" id="KW-1185">Reference proteome</keyword>
<keyword evidence="1" id="KW-0862">Zinc</keyword>
<dbReference type="RefSeq" id="WP_221789547.1">
    <property type="nucleotide sequence ID" value="NZ_JACLIC010000025.1"/>
</dbReference>
<proteinExistence type="predicted"/>
<evidence type="ECO:0000256" key="1">
    <source>
        <dbReference type="PROSITE-ProRule" id="PRU00325"/>
    </source>
</evidence>
<feature type="domain" description="SWIM-type" evidence="2">
    <location>
        <begin position="66"/>
        <end position="94"/>
    </location>
</feature>
<sequence>MNDFSEFKQKFRHFTKLCTEDYLIRYANKGLYKRALKELDQGVQVQYTWNTASVSCQLSEGIECTLYATLDEWQCSCPSENICKHVLIGILYDQRQQITENSAMGEDIVEVAQVAKPSADIPTSSPSALDLKPSSADFADPDTIKEYELQTQDKFHQINESERLDYGLQSHAPEGHVRFRWMLEADLTPILKSYTSTMVEEVVFRLRYPEDIQIMEDTLLTVLLKIQNIEVSFTEEPQLTKALCKLKQTAGKMAKLEALLRYRMYHGVDDTDALSVRAYEPKFSLQTIQECRDMLGGMLKTGLARLPQSYNAQLETLAIAAHSGNLPEIERSLRGIQGELQLFFKRHVRFSMQTMLDRISKLYLALEVLEQGEIPVRQQSQLVGSFRSKYFTVPSLHLYGLGADSWETRSGFRGITYYFYCFDDGQIYTYSDVRAVYYEDQQFSFAEHYAAFTPWLPSLTFSQFTGEEVQFQSVKVNEERRISSGDGAKLTILPRTGVTEVHFGEYLLDIPAALEREPDSIDLFAEPKERLALIEVARITEHSFNKQTQDLILMVENTEGARLPLTLPYSSDWQSMINRLESGFGSQKLEHFYAFVRIETKRISPISFLKGQTLLSLKLDSSSGRMGRFGRR</sequence>
<protein>
    <recommendedName>
        <fullName evidence="2">SWIM-type domain-containing protein</fullName>
    </recommendedName>
</protein>
<accession>A0ABS7KM45</accession>
<name>A0ABS7KM45_9BACL</name>
<dbReference type="EMBL" id="JACLIC010000025">
    <property type="protein sequence ID" value="MBY0205017.1"/>
    <property type="molecule type" value="Genomic_DNA"/>
</dbReference>
<dbReference type="Proteomes" id="UP000706031">
    <property type="component" value="Unassembled WGS sequence"/>
</dbReference>
<evidence type="ECO:0000313" key="3">
    <source>
        <dbReference type="EMBL" id="MBY0205017.1"/>
    </source>
</evidence>
<comment type="caution">
    <text evidence="3">The sequence shown here is derived from an EMBL/GenBank/DDBJ whole genome shotgun (WGS) entry which is preliminary data.</text>
</comment>
<dbReference type="PROSITE" id="PS50966">
    <property type="entry name" value="ZF_SWIM"/>
    <property type="match status" value="1"/>
</dbReference>
<keyword evidence="1" id="KW-0479">Metal-binding</keyword>